<dbReference type="EMBL" id="JBAHYK010000238">
    <property type="protein sequence ID" value="KAL0576227.1"/>
    <property type="molecule type" value="Genomic_DNA"/>
</dbReference>
<evidence type="ECO:0000313" key="3">
    <source>
        <dbReference type="Proteomes" id="UP001465976"/>
    </source>
</evidence>
<protein>
    <recommendedName>
        <fullName evidence="1">HMG domain-containing protein</fullName>
    </recommendedName>
</protein>
<feature type="domain" description="HMG" evidence="1">
    <location>
        <begin position="2"/>
        <end position="93"/>
    </location>
</feature>
<sequence length="340" mass="39186">MTGELTRNIKLLLCPSCPAHKRCFIGPDPHNLGVFNYNNSVLFSHKLLDKYTSRYTTSETLFAVFMESMGRLYKGRGQSFVKEDLLRSVWFAYVNTQDLAYDMSCQKCGDEPNCLIWDGVTLGFGRKHVLDTLRPLTHVHAKATDRYRQYINKPQLIPDHKEAPIRRLLKKWISIKKRKPKPPLSDDKDIDKEPDHNDFNVLLSWLMMVSEAAAVLLQRTLRPNGDINGQLKRLYVRLFEQISAEESAVQMIMPRCLLRLKAFTENPRWEAASGLIEIPALYHVLEAEFKSSGGYPSDLMNVCWWLHSRASTVLEDLCRFAKDKPSMASLDIREMPFCDD</sequence>
<accession>A0ABR3FLD3</accession>
<keyword evidence="3" id="KW-1185">Reference proteome</keyword>
<dbReference type="Proteomes" id="UP001465976">
    <property type="component" value="Unassembled WGS sequence"/>
</dbReference>
<reference evidence="2 3" key="1">
    <citation type="submission" date="2024-02" db="EMBL/GenBank/DDBJ databases">
        <title>A draft genome for the cacao thread blight pathogen Marasmius crinis-equi.</title>
        <authorList>
            <person name="Cohen S.P."/>
            <person name="Baruah I.K."/>
            <person name="Amoako-Attah I."/>
            <person name="Bukari Y."/>
            <person name="Meinhardt L.W."/>
            <person name="Bailey B.A."/>
        </authorList>
    </citation>
    <scope>NUCLEOTIDE SEQUENCE [LARGE SCALE GENOMIC DNA]</scope>
    <source>
        <strain evidence="2 3">GH-76</strain>
    </source>
</reference>
<comment type="caution">
    <text evidence="2">The sequence shown here is derived from an EMBL/GenBank/DDBJ whole genome shotgun (WGS) entry which is preliminary data.</text>
</comment>
<evidence type="ECO:0000259" key="1">
    <source>
        <dbReference type="Pfam" id="PF18717"/>
    </source>
</evidence>
<dbReference type="Pfam" id="PF18717">
    <property type="entry name" value="CxC4"/>
    <property type="match status" value="1"/>
</dbReference>
<gene>
    <name evidence="2" type="ORF">V5O48_005763</name>
</gene>
<name>A0ABR3FLD3_9AGAR</name>
<organism evidence="2 3">
    <name type="scientific">Marasmius crinis-equi</name>
    <dbReference type="NCBI Taxonomy" id="585013"/>
    <lineage>
        <taxon>Eukaryota</taxon>
        <taxon>Fungi</taxon>
        <taxon>Dikarya</taxon>
        <taxon>Basidiomycota</taxon>
        <taxon>Agaricomycotina</taxon>
        <taxon>Agaricomycetes</taxon>
        <taxon>Agaricomycetidae</taxon>
        <taxon>Agaricales</taxon>
        <taxon>Marasmiineae</taxon>
        <taxon>Marasmiaceae</taxon>
        <taxon>Marasmius</taxon>
    </lineage>
</organism>
<evidence type="ECO:0000313" key="2">
    <source>
        <dbReference type="EMBL" id="KAL0576227.1"/>
    </source>
</evidence>
<dbReference type="InterPro" id="IPR040648">
    <property type="entry name" value="HMGXB3_CxC4"/>
</dbReference>
<proteinExistence type="predicted"/>